<name>A0A484C4I7_PERFV</name>
<dbReference type="Pfam" id="PF14989">
    <property type="entry name" value="CCDC32"/>
    <property type="match status" value="1"/>
</dbReference>
<dbReference type="InterPro" id="IPR028039">
    <property type="entry name" value="CCDC32"/>
</dbReference>
<feature type="region of interest" description="Disordered" evidence="2">
    <location>
        <begin position="194"/>
        <end position="231"/>
    </location>
</feature>
<organism evidence="3 4">
    <name type="scientific">Perca flavescens</name>
    <name type="common">American yellow perch</name>
    <name type="synonym">Morone flavescens</name>
    <dbReference type="NCBI Taxonomy" id="8167"/>
    <lineage>
        <taxon>Eukaryota</taxon>
        <taxon>Metazoa</taxon>
        <taxon>Chordata</taxon>
        <taxon>Craniata</taxon>
        <taxon>Vertebrata</taxon>
        <taxon>Euteleostomi</taxon>
        <taxon>Actinopterygii</taxon>
        <taxon>Neopterygii</taxon>
        <taxon>Teleostei</taxon>
        <taxon>Neoteleostei</taxon>
        <taxon>Acanthomorphata</taxon>
        <taxon>Eupercaria</taxon>
        <taxon>Perciformes</taxon>
        <taxon>Percoidei</taxon>
        <taxon>Percidae</taxon>
        <taxon>Percinae</taxon>
        <taxon>Perca</taxon>
    </lineage>
</organism>
<accession>A0A484C4I7</accession>
<keyword evidence="4" id="KW-1185">Reference proteome</keyword>
<reference evidence="3 4" key="1">
    <citation type="submission" date="2019-01" db="EMBL/GenBank/DDBJ databases">
        <title>A chromosome-scale genome assembly of the yellow perch, Perca flavescens.</title>
        <authorList>
            <person name="Feron R."/>
            <person name="Morvezen R."/>
            <person name="Bestin A."/>
            <person name="Haffray P."/>
            <person name="Klopp C."/>
            <person name="Zahm M."/>
            <person name="Cabau C."/>
            <person name="Roques C."/>
            <person name="Donnadieu C."/>
            <person name="Bouchez O."/>
            <person name="Christie M."/>
            <person name="Larson W."/>
            <person name="Guiguen Y."/>
        </authorList>
    </citation>
    <scope>NUCLEOTIDE SEQUENCE [LARGE SCALE GENOMIC DNA]</scope>
    <source>
        <strain evidence="3">YP-PL-M2</strain>
        <tissue evidence="3">Blood</tissue>
    </source>
</reference>
<evidence type="ECO:0000256" key="1">
    <source>
        <dbReference type="SAM" id="Coils"/>
    </source>
</evidence>
<evidence type="ECO:0008006" key="5">
    <source>
        <dbReference type="Google" id="ProtNLM"/>
    </source>
</evidence>
<feature type="compositionally biased region" description="Basic and acidic residues" evidence="2">
    <location>
        <begin position="216"/>
        <end position="231"/>
    </location>
</feature>
<comment type="caution">
    <text evidence="3">The sequence shown here is derived from an EMBL/GenBank/DDBJ whole genome shotgun (WGS) entry which is preliminary data.</text>
</comment>
<evidence type="ECO:0000256" key="2">
    <source>
        <dbReference type="SAM" id="MobiDB-lite"/>
    </source>
</evidence>
<proteinExistence type="predicted"/>
<dbReference type="STRING" id="8167.A0A484C4I7"/>
<evidence type="ECO:0000313" key="3">
    <source>
        <dbReference type="EMBL" id="TDG98879.1"/>
    </source>
</evidence>
<dbReference type="GO" id="GO:0044782">
    <property type="term" value="P:cilium organization"/>
    <property type="evidence" value="ECO:0007669"/>
    <property type="project" value="TreeGrafter"/>
</dbReference>
<protein>
    <recommendedName>
        <fullName evidence="5">Coiled-coil domain-containing protein 32</fullName>
    </recommendedName>
</protein>
<gene>
    <name evidence="3" type="ORF">EPR50_G00204850</name>
</gene>
<keyword evidence="1" id="KW-0175">Coiled coil</keyword>
<feature type="coiled-coil region" evidence="1">
    <location>
        <begin position="107"/>
        <end position="134"/>
    </location>
</feature>
<dbReference type="PANTHER" id="PTHR31800">
    <property type="entry name" value="COILED-COIL DOMAIN-CONTAINING PROTEIN 32"/>
    <property type="match status" value="1"/>
</dbReference>
<dbReference type="Proteomes" id="UP000295070">
    <property type="component" value="Chromosome 20"/>
</dbReference>
<dbReference type="EMBL" id="SCKG01000020">
    <property type="protein sequence ID" value="TDG98879.1"/>
    <property type="molecule type" value="Genomic_DNA"/>
</dbReference>
<dbReference type="PANTHER" id="PTHR31800:SF1">
    <property type="entry name" value="COILED-COIL DOMAIN-CONTAINING PROTEIN 32"/>
    <property type="match status" value="1"/>
</dbReference>
<dbReference type="AlphaFoldDB" id="A0A484C4I7"/>
<evidence type="ECO:0000313" key="4">
    <source>
        <dbReference type="Proteomes" id="UP000295070"/>
    </source>
</evidence>
<sequence length="231" mass="26069">MSYTGSLCSDMVISACDQENGYYIDIFTQLSLYTRMIDDFESQEARSSGELWTEICSSLPEAQVEATPEINTEFKDSFQPAAQVGVQVNGQSNWTHASSSSAKWEPMEDSESYIASLENRLKKLKGQSSDVTSRDMLRSLSQAKKECWDRFLHDAQTSELFQGGDMDESALEHFKRWLIPEKVAISAEELEYLLRPSQNNEPAETNQTQNEEDTEGETHNAAEDDAHSPEK</sequence>